<evidence type="ECO:0000256" key="1">
    <source>
        <dbReference type="SAM" id="MobiDB-lite"/>
    </source>
</evidence>
<keyword evidence="3" id="KW-1185">Reference proteome</keyword>
<protein>
    <submittedName>
        <fullName evidence="2">DUF2630 family protein</fullName>
    </submittedName>
</protein>
<dbReference type="EMBL" id="BAAAQX010000055">
    <property type="protein sequence ID" value="GAA2215840.1"/>
    <property type="molecule type" value="Genomic_DNA"/>
</dbReference>
<gene>
    <name evidence="2" type="ORF">GCM10009850_113080</name>
</gene>
<dbReference type="Proteomes" id="UP001499843">
    <property type="component" value="Unassembled WGS sequence"/>
</dbReference>
<reference evidence="3" key="1">
    <citation type="journal article" date="2019" name="Int. J. Syst. Evol. Microbiol.">
        <title>The Global Catalogue of Microorganisms (GCM) 10K type strain sequencing project: providing services to taxonomists for standard genome sequencing and annotation.</title>
        <authorList>
            <consortium name="The Broad Institute Genomics Platform"/>
            <consortium name="The Broad Institute Genome Sequencing Center for Infectious Disease"/>
            <person name="Wu L."/>
            <person name="Ma J."/>
        </authorList>
    </citation>
    <scope>NUCLEOTIDE SEQUENCE [LARGE SCALE GENOMIC DNA]</scope>
    <source>
        <strain evidence="3">JCM 16114</strain>
    </source>
</reference>
<dbReference type="InterPro" id="IPR020311">
    <property type="entry name" value="Uncharacterised_Rv0898c"/>
</dbReference>
<evidence type="ECO:0000313" key="2">
    <source>
        <dbReference type="EMBL" id="GAA2215840.1"/>
    </source>
</evidence>
<evidence type="ECO:0000313" key="3">
    <source>
        <dbReference type="Proteomes" id="UP001499843"/>
    </source>
</evidence>
<name>A0ABN3D1Z9_9ACTN</name>
<sequence>MDEQQILRRIHALVDEEHELRTGLAARTPDERLTHLEQTLDQCWDLLRRRRALRDAGMNPDDAKAAPISQVESYLQ</sequence>
<feature type="region of interest" description="Disordered" evidence="1">
    <location>
        <begin position="55"/>
        <end position="76"/>
    </location>
</feature>
<dbReference type="RefSeq" id="WP_344494900.1">
    <property type="nucleotide sequence ID" value="NZ_BAAAQX010000055.1"/>
</dbReference>
<comment type="caution">
    <text evidence="2">The sequence shown here is derived from an EMBL/GenBank/DDBJ whole genome shotgun (WGS) entry which is preliminary data.</text>
</comment>
<organism evidence="2 3">
    <name type="scientific">Nonomuraea monospora</name>
    <dbReference type="NCBI Taxonomy" id="568818"/>
    <lineage>
        <taxon>Bacteria</taxon>
        <taxon>Bacillati</taxon>
        <taxon>Actinomycetota</taxon>
        <taxon>Actinomycetes</taxon>
        <taxon>Streptosporangiales</taxon>
        <taxon>Streptosporangiaceae</taxon>
        <taxon>Nonomuraea</taxon>
    </lineage>
</organism>
<dbReference type="Pfam" id="PF10944">
    <property type="entry name" value="DUF2630"/>
    <property type="match status" value="1"/>
</dbReference>
<accession>A0ABN3D1Z9</accession>
<proteinExistence type="predicted"/>